<keyword evidence="14" id="KW-1185">Reference proteome</keyword>
<comment type="caution">
    <text evidence="13">The sequence shown here is derived from an EMBL/GenBank/DDBJ whole genome shotgun (WGS) entry which is preliminary data.</text>
</comment>
<evidence type="ECO:0000256" key="4">
    <source>
        <dbReference type="ARBA" id="ARBA00022692"/>
    </source>
</evidence>
<keyword evidence="9 11" id="KW-0472">Membrane</keyword>
<keyword evidence="5" id="KW-0256">Endoplasmic reticulum</keyword>
<name>A0AAD9PNA9_9APIC</name>
<protein>
    <submittedName>
        <fullName evidence="13">ER lumen protein retaining receptor</fullName>
    </submittedName>
</protein>
<evidence type="ECO:0000256" key="2">
    <source>
        <dbReference type="ARBA" id="ARBA00010120"/>
    </source>
</evidence>
<reference evidence="13" key="1">
    <citation type="journal article" date="2023" name="Nat. Microbiol.">
        <title>Babesia duncani multi-omics identifies virulence factors and drug targets.</title>
        <authorList>
            <person name="Singh P."/>
            <person name="Lonardi S."/>
            <person name="Liang Q."/>
            <person name="Vydyam P."/>
            <person name="Khabirova E."/>
            <person name="Fang T."/>
            <person name="Gihaz S."/>
            <person name="Thekkiniath J."/>
            <person name="Munshi M."/>
            <person name="Abel S."/>
            <person name="Ciampossin L."/>
            <person name="Batugedara G."/>
            <person name="Gupta M."/>
            <person name="Lu X.M."/>
            <person name="Lenz T."/>
            <person name="Chakravarty S."/>
            <person name="Cornillot E."/>
            <person name="Hu Y."/>
            <person name="Ma W."/>
            <person name="Gonzalez L.M."/>
            <person name="Sanchez S."/>
            <person name="Estrada K."/>
            <person name="Sanchez-Flores A."/>
            <person name="Montero E."/>
            <person name="Harb O.S."/>
            <person name="Le Roch K.G."/>
            <person name="Mamoun C.B."/>
        </authorList>
    </citation>
    <scope>NUCLEOTIDE SEQUENCE</scope>
    <source>
        <strain evidence="13">WA1</strain>
    </source>
</reference>
<keyword evidence="4 11" id="KW-0812">Transmembrane</keyword>
<gene>
    <name evidence="13" type="ORF">BdWA1_000981</name>
    <name evidence="12" type="ORF">BdWA1_003798</name>
</gene>
<evidence type="ECO:0000256" key="8">
    <source>
        <dbReference type="ARBA" id="ARBA00022989"/>
    </source>
</evidence>
<dbReference type="AlphaFoldDB" id="A0AAD9PNA9"/>
<feature type="transmembrane region" description="Helical" evidence="11">
    <location>
        <begin position="112"/>
        <end position="130"/>
    </location>
</feature>
<evidence type="ECO:0000256" key="11">
    <source>
        <dbReference type="SAM" id="Phobius"/>
    </source>
</evidence>
<dbReference type="Proteomes" id="UP001214638">
    <property type="component" value="Unassembled WGS sequence"/>
</dbReference>
<keyword evidence="6" id="KW-0931">ER-Golgi transport</keyword>
<dbReference type="GO" id="GO:0005789">
    <property type="term" value="C:endoplasmic reticulum membrane"/>
    <property type="evidence" value="ECO:0007669"/>
    <property type="project" value="UniProtKB-SubCell"/>
</dbReference>
<evidence type="ECO:0000256" key="10">
    <source>
        <dbReference type="ARBA" id="ARBA00023170"/>
    </source>
</evidence>
<evidence type="ECO:0000256" key="6">
    <source>
        <dbReference type="ARBA" id="ARBA00022892"/>
    </source>
</evidence>
<comment type="similarity">
    <text evidence="2">Belongs to the ERD2 family.</text>
</comment>
<dbReference type="PANTHER" id="PTHR10585">
    <property type="entry name" value="ER LUMEN PROTEIN RETAINING RECEPTOR"/>
    <property type="match status" value="1"/>
</dbReference>
<feature type="transmembrane region" description="Helical" evidence="11">
    <location>
        <begin position="81"/>
        <end position="100"/>
    </location>
</feature>
<dbReference type="KEGG" id="bdw:94335279"/>
<evidence type="ECO:0000256" key="1">
    <source>
        <dbReference type="ARBA" id="ARBA00004477"/>
    </source>
</evidence>
<evidence type="ECO:0000256" key="9">
    <source>
        <dbReference type="ARBA" id="ARBA00023136"/>
    </source>
</evidence>
<keyword evidence="7" id="KW-0653">Protein transport</keyword>
<keyword evidence="10 13" id="KW-0675">Receptor</keyword>
<dbReference type="GO" id="GO:0015031">
    <property type="term" value="P:protein transport"/>
    <property type="evidence" value="ECO:0007669"/>
    <property type="project" value="UniProtKB-KW"/>
</dbReference>
<dbReference type="EMBL" id="JALLKP010000055">
    <property type="protein sequence ID" value="KAK2194736.1"/>
    <property type="molecule type" value="Genomic_DNA"/>
</dbReference>
<dbReference type="GO" id="GO:0006621">
    <property type="term" value="P:protein retention in ER lumen"/>
    <property type="evidence" value="ECO:0007669"/>
    <property type="project" value="InterPro"/>
</dbReference>
<keyword evidence="8 11" id="KW-1133">Transmembrane helix</keyword>
<dbReference type="GO" id="GO:0016192">
    <property type="term" value="P:vesicle-mediated transport"/>
    <property type="evidence" value="ECO:0007669"/>
    <property type="project" value="UniProtKB-KW"/>
</dbReference>
<feature type="transmembrane region" description="Helical" evidence="11">
    <location>
        <begin position="25"/>
        <end position="42"/>
    </location>
</feature>
<dbReference type="GO" id="GO:0046923">
    <property type="term" value="F:ER retention sequence binding"/>
    <property type="evidence" value="ECO:0007669"/>
    <property type="project" value="InterPro"/>
</dbReference>
<organism evidence="13 14">
    <name type="scientific">Babesia duncani</name>
    <dbReference type="NCBI Taxonomy" id="323732"/>
    <lineage>
        <taxon>Eukaryota</taxon>
        <taxon>Sar</taxon>
        <taxon>Alveolata</taxon>
        <taxon>Apicomplexa</taxon>
        <taxon>Aconoidasida</taxon>
        <taxon>Piroplasmida</taxon>
        <taxon>Babesiidae</taxon>
        <taxon>Babesia</taxon>
    </lineage>
</organism>
<feature type="transmembrane region" description="Helical" evidence="11">
    <location>
        <begin position="48"/>
        <end position="69"/>
    </location>
</feature>
<evidence type="ECO:0000256" key="3">
    <source>
        <dbReference type="ARBA" id="ARBA00022448"/>
    </source>
</evidence>
<proteinExistence type="inferred from homology"/>
<sequence length="208" mass="23645">MKEELFSASVRERLRRQLQDNKGHVRLYCGFFGVLFLLYLFFSDGDFSFLLTLSSLVSLLSFVVVAYSIDCAGTCTGISLQTIYCYVVLLGSRLCSIVPYQGYLPSDSSGDFLYQFSEFLCLVFAVYVAYQCCVKYKSTYDTNEDQITAKYLLIPSLVLAVILHPSLNRNTLTDICWAFALYVETLAVLPQLLMFQKRVCLQMLISMI</sequence>
<feature type="transmembrane region" description="Helical" evidence="11">
    <location>
        <begin position="179"/>
        <end position="195"/>
    </location>
</feature>
<comment type="subcellular location">
    <subcellularLocation>
        <location evidence="1">Endoplasmic reticulum membrane</location>
        <topology evidence="1">Multi-pass membrane protein</topology>
    </subcellularLocation>
</comment>
<dbReference type="GeneID" id="94335279"/>
<evidence type="ECO:0000256" key="7">
    <source>
        <dbReference type="ARBA" id="ARBA00022927"/>
    </source>
</evidence>
<dbReference type="RefSeq" id="XP_067804819.1">
    <property type="nucleotide sequence ID" value="XM_067946028.1"/>
</dbReference>
<feature type="transmembrane region" description="Helical" evidence="11">
    <location>
        <begin position="151"/>
        <end position="167"/>
    </location>
</feature>
<evidence type="ECO:0000313" key="14">
    <source>
        <dbReference type="Proteomes" id="UP001214638"/>
    </source>
</evidence>
<evidence type="ECO:0000256" key="5">
    <source>
        <dbReference type="ARBA" id="ARBA00022824"/>
    </source>
</evidence>
<dbReference type="InterPro" id="IPR000133">
    <property type="entry name" value="ER_ret_rcpt"/>
</dbReference>
<evidence type="ECO:0000313" key="12">
    <source>
        <dbReference type="EMBL" id="KAK2194736.1"/>
    </source>
</evidence>
<accession>A0AAD9PNA9</accession>
<keyword evidence="3" id="KW-0813">Transport</keyword>
<dbReference type="PRINTS" id="PR00660">
    <property type="entry name" value="ERLUMENR"/>
</dbReference>
<dbReference type="EMBL" id="JALLKP010000001">
    <property type="protein sequence ID" value="KAK2197977.1"/>
    <property type="molecule type" value="Genomic_DNA"/>
</dbReference>
<dbReference type="Pfam" id="PF00810">
    <property type="entry name" value="ER_lumen_recept"/>
    <property type="match status" value="1"/>
</dbReference>
<evidence type="ECO:0000313" key="13">
    <source>
        <dbReference type="EMBL" id="KAK2197977.1"/>
    </source>
</evidence>